<dbReference type="SMART" id="SM00827">
    <property type="entry name" value="PKS_AT"/>
    <property type="match status" value="1"/>
</dbReference>
<feature type="region of interest" description="Disordered" evidence="3">
    <location>
        <begin position="1"/>
        <end position="47"/>
    </location>
</feature>
<dbReference type="InterPro" id="IPR001227">
    <property type="entry name" value="Ac_transferase_dom_sf"/>
</dbReference>
<dbReference type="Pfam" id="PF00698">
    <property type="entry name" value="Acyl_transf_1"/>
    <property type="match status" value="1"/>
</dbReference>
<evidence type="ECO:0000313" key="6">
    <source>
        <dbReference type="Proteomes" id="UP001271274"/>
    </source>
</evidence>
<evidence type="ECO:0000256" key="3">
    <source>
        <dbReference type="SAM" id="MobiDB-lite"/>
    </source>
</evidence>
<dbReference type="EMBL" id="JARAYU010000042">
    <property type="protein sequence ID" value="MDX3707141.1"/>
    <property type="molecule type" value="Genomic_DNA"/>
</dbReference>
<evidence type="ECO:0000256" key="2">
    <source>
        <dbReference type="ARBA" id="ARBA00022553"/>
    </source>
</evidence>
<protein>
    <submittedName>
        <fullName evidence="5">Acyltransferase domain-containing protein</fullName>
    </submittedName>
</protein>
<keyword evidence="5" id="KW-0012">Acyltransferase</keyword>
<feature type="domain" description="Malonyl-CoA:ACP transacylase (MAT)" evidence="4">
    <location>
        <begin position="131"/>
        <end position="428"/>
    </location>
</feature>
<comment type="caution">
    <text evidence="5">The sequence shown here is derived from an EMBL/GenBank/DDBJ whole genome shotgun (WGS) entry which is preliminary data.</text>
</comment>
<dbReference type="SUPFAM" id="SSF55048">
    <property type="entry name" value="Probable ACP-binding domain of malonyl-CoA ACP transacylase"/>
    <property type="match status" value="1"/>
</dbReference>
<dbReference type="RefSeq" id="WP_319063924.1">
    <property type="nucleotide sequence ID" value="NZ_JARAYT010000042.1"/>
</dbReference>
<keyword evidence="2" id="KW-0597">Phosphoprotein</keyword>
<dbReference type="PANTHER" id="PTHR43775:SF37">
    <property type="entry name" value="SI:DKEY-61P9.11"/>
    <property type="match status" value="1"/>
</dbReference>
<feature type="compositionally biased region" description="Basic and acidic residues" evidence="3">
    <location>
        <begin position="19"/>
        <end position="29"/>
    </location>
</feature>
<sequence length="456" mass="48339">MNLTVRNDEGSPGSLLRPVRAEEPLRADAEDAATPSGPGLASGAEADAPRRRFILPVAAETGEALRRAVHDLAGQAHPGGVHPRRLAAHGTGTHRVVATADRPDRLRDELLALLDDGTARRTGERPALAFLFSGGGPQWIGTGRALLAEPAFRATLDECDRAVRAVTGWSVIETLLADDGQTLVPTDVLQPVLFSVQTALARTLHAWGLRSDLVLGASIGDVAAVVAAGALPLEEGARLIATWSRLVAERASGHGTLIVCDMPREDAERLSAASGGQLFVASHLAPGQVCLSGTPGGVTEVEHELSARGIRTLRTPIDYAGHSSLLAGIAPELVRRIGTLRTRRPAVPYWSTVTGCFVDGAALDATYWVRNMCEPTLLEEGVRHLAGRRALRIIEISPHPVAMYSVQQTLTALADTRSAVLAASHRDLPPRHGLEDLAARLWCEGFDVDWSAVGAV</sequence>
<keyword evidence="1" id="KW-0596">Phosphopantetheine</keyword>
<dbReference type="GO" id="GO:0016746">
    <property type="term" value="F:acyltransferase activity"/>
    <property type="evidence" value="ECO:0007669"/>
    <property type="project" value="UniProtKB-KW"/>
</dbReference>
<evidence type="ECO:0000259" key="4">
    <source>
        <dbReference type="SMART" id="SM00827"/>
    </source>
</evidence>
<dbReference type="InterPro" id="IPR016036">
    <property type="entry name" value="Malonyl_transacylase_ACP-bd"/>
</dbReference>
<dbReference type="SUPFAM" id="SSF52151">
    <property type="entry name" value="FabD/lysophospholipase-like"/>
    <property type="match status" value="1"/>
</dbReference>
<dbReference type="Gene3D" id="3.30.70.3290">
    <property type="match status" value="1"/>
</dbReference>
<proteinExistence type="predicted"/>
<dbReference type="Gene3D" id="3.40.366.10">
    <property type="entry name" value="Malonyl-Coenzyme A Acyl Carrier Protein, domain 2"/>
    <property type="match status" value="1"/>
</dbReference>
<evidence type="ECO:0000313" key="5">
    <source>
        <dbReference type="EMBL" id="MDX3707141.1"/>
    </source>
</evidence>
<dbReference type="Proteomes" id="UP001271274">
    <property type="component" value="Unassembled WGS sequence"/>
</dbReference>
<keyword evidence="6" id="KW-1185">Reference proteome</keyword>
<organism evidence="5 6">
    <name type="scientific">Streptomyces europaeiscabiei</name>
    <dbReference type="NCBI Taxonomy" id="146819"/>
    <lineage>
        <taxon>Bacteria</taxon>
        <taxon>Bacillati</taxon>
        <taxon>Actinomycetota</taxon>
        <taxon>Actinomycetes</taxon>
        <taxon>Kitasatosporales</taxon>
        <taxon>Streptomycetaceae</taxon>
        <taxon>Streptomyces</taxon>
    </lineage>
</organism>
<accession>A0ABU4NWH5</accession>
<dbReference type="InterPro" id="IPR014043">
    <property type="entry name" value="Acyl_transferase_dom"/>
</dbReference>
<reference evidence="5 6" key="1">
    <citation type="journal article" date="2023" name="Microb. Genom.">
        <title>Mesoterricola silvestris gen. nov., sp. nov., Mesoterricola sediminis sp. nov., Geothrix oryzae sp. nov., Geothrix edaphica sp. nov., Geothrix rubra sp. nov., and Geothrix limicola sp. nov., six novel members of Acidobacteriota isolated from soils.</title>
        <authorList>
            <person name="Weisberg A.J."/>
            <person name="Pearce E."/>
            <person name="Kramer C.G."/>
            <person name="Chang J.H."/>
            <person name="Clarke C.R."/>
        </authorList>
    </citation>
    <scope>NUCLEOTIDE SEQUENCE [LARGE SCALE GENOMIC DNA]</scope>
    <source>
        <strain evidence="5 6">ID09-01A</strain>
    </source>
</reference>
<name>A0ABU4NWH5_9ACTN</name>
<evidence type="ECO:0000256" key="1">
    <source>
        <dbReference type="ARBA" id="ARBA00022450"/>
    </source>
</evidence>
<dbReference type="InterPro" id="IPR050091">
    <property type="entry name" value="PKS_NRPS_Biosynth_Enz"/>
</dbReference>
<dbReference type="PANTHER" id="PTHR43775">
    <property type="entry name" value="FATTY ACID SYNTHASE"/>
    <property type="match status" value="1"/>
</dbReference>
<keyword evidence="5" id="KW-0808">Transferase</keyword>
<dbReference type="InterPro" id="IPR016035">
    <property type="entry name" value="Acyl_Trfase/lysoPLipase"/>
</dbReference>
<gene>
    <name evidence="5" type="ORF">PV662_47230</name>
</gene>